<evidence type="ECO:0000256" key="1">
    <source>
        <dbReference type="SAM" id="MobiDB-lite"/>
    </source>
</evidence>
<name>A0A934RM51_9BACT</name>
<organism evidence="3 4">
    <name type="scientific">Roseibacillus ishigakijimensis</name>
    <dbReference type="NCBI Taxonomy" id="454146"/>
    <lineage>
        <taxon>Bacteria</taxon>
        <taxon>Pseudomonadati</taxon>
        <taxon>Verrucomicrobiota</taxon>
        <taxon>Verrucomicrobiia</taxon>
        <taxon>Verrucomicrobiales</taxon>
        <taxon>Verrucomicrobiaceae</taxon>
        <taxon>Roseibacillus</taxon>
    </lineage>
</organism>
<sequence length="194" mass="20812">MRTRANSAAAAGYTLTEVMLALAVVAIAVPLALGLVVAGGESSRRAEVETRAVMTARSVFEEIRRGLEGNSEHFGPDDLPWGTGAANSSAGGSIGSGGDDDEEEEDWLLLELNRDGEIVGLAEGMTYEEGWEGQDPAVVSLAAVRGYSQQVPDVEIVDGQSLYVFRIEIRIETPARATVENREREVFIKSDSLR</sequence>
<reference evidence="3" key="1">
    <citation type="submission" date="2021-01" db="EMBL/GenBank/DDBJ databases">
        <title>Modified the classification status of verrucomicrobia.</title>
        <authorList>
            <person name="Feng X."/>
        </authorList>
    </citation>
    <scope>NUCLEOTIDE SEQUENCE</scope>
    <source>
        <strain evidence="3">KCTC 12986</strain>
    </source>
</reference>
<dbReference type="EMBL" id="JAENIO010000007">
    <property type="protein sequence ID" value="MBK1833320.1"/>
    <property type="molecule type" value="Genomic_DNA"/>
</dbReference>
<dbReference type="RefSeq" id="WP_200390752.1">
    <property type="nucleotide sequence ID" value="NZ_JAENIO010000007.1"/>
</dbReference>
<dbReference type="Proteomes" id="UP000604083">
    <property type="component" value="Unassembled WGS sequence"/>
</dbReference>
<evidence type="ECO:0000256" key="2">
    <source>
        <dbReference type="SAM" id="Phobius"/>
    </source>
</evidence>
<dbReference type="InterPro" id="IPR012902">
    <property type="entry name" value="N_methyl_site"/>
</dbReference>
<feature type="region of interest" description="Disordered" evidence="1">
    <location>
        <begin position="69"/>
        <end position="101"/>
    </location>
</feature>
<keyword evidence="2" id="KW-1133">Transmembrane helix</keyword>
<dbReference type="AlphaFoldDB" id="A0A934RM51"/>
<accession>A0A934RM51</accession>
<proteinExistence type="predicted"/>
<comment type="caution">
    <text evidence="3">The sequence shown here is derived from an EMBL/GenBank/DDBJ whole genome shotgun (WGS) entry which is preliminary data.</text>
</comment>
<protein>
    <submittedName>
        <fullName evidence="3">Type II secretion system protein</fullName>
    </submittedName>
</protein>
<evidence type="ECO:0000313" key="4">
    <source>
        <dbReference type="Proteomes" id="UP000604083"/>
    </source>
</evidence>
<keyword evidence="2" id="KW-0472">Membrane</keyword>
<feature type="transmembrane region" description="Helical" evidence="2">
    <location>
        <begin position="20"/>
        <end position="38"/>
    </location>
</feature>
<gene>
    <name evidence="3" type="ORF">JIN78_04535</name>
</gene>
<dbReference type="NCBIfam" id="TIGR02532">
    <property type="entry name" value="IV_pilin_GFxxxE"/>
    <property type="match status" value="1"/>
</dbReference>
<keyword evidence="2" id="KW-0812">Transmembrane</keyword>
<keyword evidence="4" id="KW-1185">Reference proteome</keyword>
<feature type="compositionally biased region" description="Low complexity" evidence="1">
    <location>
        <begin position="82"/>
        <end position="91"/>
    </location>
</feature>
<evidence type="ECO:0000313" key="3">
    <source>
        <dbReference type="EMBL" id="MBK1833320.1"/>
    </source>
</evidence>